<proteinExistence type="predicted"/>
<gene>
    <name evidence="1" type="ORF">E0H73_28665</name>
</gene>
<dbReference type="RefSeq" id="WP_131361678.1">
    <property type="nucleotide sequence ID" value="NZ_SJKB01000009.1"/>
</dbReference>
<dbReference type="AlphaFoldDB" id="A0A4R0KJW5"/>
<accession>A0A4R0KJW5</accession>
<organism evidence="1 2">
    <name type="scientific">Kribbella pittospori</name>
    <dbReference type="NCBI Taxonomy" id="722689"/>
    <lineage>
        <taxon>Bacteria</taxon>
        <taxon>Bacillati</taxon>
        <taxon>Actinomycetota</taxon>
        <taxon>Actinomycetes</taxon>
        <taxon>Propionibacteriales</taxon>
        <taxon>Kribbellaceae</taxon>
        <taxon>Kribbella</taxon>
    </lineage>
</organism>
<evidence type="ECO:0000313" key="2">
    <source>
        <dbReference type="Proteomes" id="UP000291144"/>
    </source>
</evidence>
<evidence type="ECO:0000313" key="1">
    <source>
        <dbReference type="EMBL" id="TCC58288.1"/>
    </source>
</evidence>
<dbReference type="Proteomes" id="UP000291144">
    <property type="component" value="Unassembled WGS sequence"/>
</dbReference>
<reference evidence="1 2" key="1">
    <citation type="submission" date="2019-02" db="EMBL/GenBank/DDBJ databases">
        <title>Kribbella capetownensis sp. nov. and Kribbella speibonae sp. nov., isolated from soil.</title>
        <authorList>
            <person name="Curtis S.M."/>
            <person name="Norton I."/>
            <person name="Everest G.J."/>
            <person name="Meyers P.R."/>
        </authorList>
    </citation>
    <scope>NUCLEOTIDE SEQUENCE [LARGE SCALE GENOMIC DNA]</scope>
    <source>
        <strain evidence="1 2">NRRL B-24813</strain>
    </source>
</reference>
<comment type="caution">
    <text evidence="1">The sequence shown here is derived from an EMBL/GenBank/DDBJ whole genome shotgun (WGS) entry which is preliminary data.</text>
</comment>
<protein>
    <submittedName>
        <fullName evidence="1">Uncharacterized protein</fullName>
    </submittedName>
</protein>
<sequence>MIDFSWALTDPAVLAGWERSHDVATAEPADLLWSGFPGSLRIVTPEGEIAPAFDWIPLLHLTRSLVLVVDQLTEPGSAATYTFTEASDQLRFERARELVTVGATFTDTVLTTTMPELSSAVRRFGQTLLADLTSRYPALPQNAAAADLQTDLAQRS</sequence>
<keyword evidence="2" id="KW-1185">Reference proteome</keyword>
<dbReference type="EMBL" id="SJKB01000009">
    <property type="protein sequence ID" value="TCC58288.1"/>
    <property type="molecule type" value="Genomic_DNA"/>
</dbReference>
<dbReference type="OrthoDB" id="3828374at2"/>
<name>A0A4R0KJW5_9ACTN</name>